<comment type="function">
    <text evidence="9">Binds directly to 23S rRNA. The L1 stalk is quite mobile in the ribosome, and is involved in E site tRNA release.</text>
</comment>
<keyword evidence="7 9" id="KW-0687">Ribonucleoprotein</keyword>
<dbReference type="InterPro" id="IPR002143">
    <property type="entry name" value="Ribosomal_uL1"/>
</dbReference>
<dbReference type="PANTHER" id="PTHR36427">
    <property type="entry name" value="54S RIBOSOMAL PROTEIN L1, MITOCHONDRIAL"/>
    <property type="match status" value="1"/>
</dbReference>
<evidence type="ECO:0000256" key="7">
    <source>
        <dbReference type="ARBA" id="ARBA00023274"/>
    </source>
</evidence>
<dbReference type="STRING" id="561720.SAMN06275492_1197"/>
<dbReference type="EMBL" id="FXBB01000019">
    <property type="protein sequence ID" value="SMG33812.1"/>
    <property type="molecule type" value="Genomic_DNA"/>
</dbReference>
<evidence type="ECO:0000313" key="11">
    <source>
        <dbReference type="EMBL" id="SMG33812.1"/>
    </source>
</evidence>
<keyword evidence="12" id="KW-1185">Reference proteome</keyword>
<comment type="similarity">
    <text evidence="1 9 10">Belongs to the universal ribosomal protein uL1 family.</text>
</comment>
<dbReference type="NCBIfam" id="TIGR01169">
    <property type="entry name" value="rplA_bact"/>
    <property type="match status" value="1"/>
</dbReference>
<evidence type="ECO:0000256" key="3">
    <source>
        <dbReference type="ARBA" id="ARBA00022730"/>
    </source>
</evidence>
<dbReference type="InterPro" id="IPR005878">
    <property type="entry name" value="Ribosom_uL1_bac-type"/>
</dbReference>
<evidence type="ECO:0000256" key="4">
    <source>
        <dbReference type="ARBA" id="ARBA00022845"/>
    </source>
</evidence>
<dbReference type="GO" id="GO:0006417">
    <property type="term" value="P:regulation of translation"/>
    <property type="evidence" value="ECO:0007669"/>
    <property type="project" value="UniProtKB-KW"/>
</dbReference>
<sequence>MAKVGKRYSALSKKVDALKLHGLDEAVALVKENANAKFDESIEVHLRLGVDPRHADQQVRSTVVLPHGTGRTIRVLVITTGEQGEAAREAGADFVGGEDMVSKIQGGWLDFEAVVATPDAMKLIGRLGKVLGPRGLMPSAKAGTVTNDVAGAVKEIKAGKVEFRVDKFGIVHNSVGKASFSKENLLENVKAFYSAILKARPSAAKGTYVKSFTMSSTMGVGVKVDASSAQKDLSE</sequence>
<dbReference type="InterPro" id="IPR016095">
    <property type="entry name" value="Ribosomal_uL1_3-a/b-sand"/>
</dbReference>
<protein>
    <recommendedName>
        <fullName evidence="8 9">Large ribosomal subunit protein uL1</fullName>
    </recommendedName>
</protein>
<keyword evidence="6 9" id="KW-0689">Ribosomal protein</keyword>
<evidence type="ECO:0000256" key="6">
    <source>
        <dbReference type="ARBA" id="ARBA00022980"/>
    </source>
</evidence>
<dbReference type="CDD" id="cd00403">
    <property type="entry name" value="Ribosomal_L1"/>
    <property type="match status" value="1"/>
</dbReference>
<dbReference type="Proteomes" id="UP000193355">
    <property type="component" value="Unassembled WGS sequence"/>
</dbReference>
<comment type="subunit">
    <text evidence="9">Part of the 50S ribosomal subunit.</text>
</comment>
<organism evidence="11 12">
    <name type="scientific">Dethiosulfovibrio salsuginis</name>
    <dbReference type="NCBI Taxonomy" id="561720"/>
    <lineage>
        <taxon>Bacteria</taxon>
        <taxon>Thermotogati</taxon>
        <taxon>Synergistota</taxon>
        <taxon>Synergistia</taxon>
        <taxon>Synergistales</taxon>
        <taxon>Dethiosulfovibrionaceae</taxon>
        <taxon>Dethiosulfovibrio</taxon>
    </lineage>
</organism>
<evidence type="ECO:0000256" key="8">
    <source>
        <dbReference type="ARBA" id="ARBA00035241"/>
    </source>
</evidence>
<keyword evidence="4 9" id="KW-0810">Translation regulation</keyword>
<dbReference type="Gene3D" id="3.30.190.20">
    <property type="match status" value="1"/>
</dbReference>
<evidence type="ECO:0000313" key="12">
    <source>
        <dbReference type="Proteomes" id="UP000193355"/>
    </source>
</evidence>
<accession>A0A1X7JZ64</accession>
<keyword evidence="2 9" id="KW-0678">Repressor</keyword>
<evidence type="ECO:0000256" key="9">
    <source>
        <dbReference type="HAMAP-Rule" id="MF_01318"/>
    </source>
</evidence>
<dbReference type="SUPFAM" id="SSF56808">
    <property type="entry name" value="Ribosomal protein L1"/>
    <property type="match status" value="1"/>
</dbReference>
<comment type="function">
    <text evidence="9">Protein L1 is also a translational repressor protein, it controls the translation of the L11 operon by binding to its mRNA.</text>
</comment>
<dbReference type="InterPro" id="IPR028364">
    <property type="entry name" value="Ribosomal_uL1/biogenesis"/>
</dbReference>
<proteinExistence type="inferred from homology"/>
<evidence type="ECO:0000256" key="5">
    <source>
        <dbReference type="ARBA" id="ARBA00022884"/>
    </source>
</evidence>
<dbReference type="InterPro" id="IPR023674">
    <property type="entry name" value="Ribosomal_uL1-like"/>
</dbReference>
<dbReference type="Gene3D" id="3.40.50.790">
    <property type="match status" value="1"/>
</dbReference>
<keyword evidence="5 9" id="KW-0694">RNA-binding</keyword>
<dbReference type="GO" id="GO:0019843">
    <property type="term" value="F:rRNA binding"/>
    <property type="evidence" value="ECO:0007669"/>
    <property type="project" value="UniProtKB-UniRule"/>
</dbReference>
<dbReference type="Pfam" id="PF00687">
    <property type="entry name" value="Ribosomal_L1"/>
    <property type="match status" value="1"/>
</dbReference>
<dbReference type="GO" id="GO:0006412">
    <property type="term" value="P:translation"/>
    <property type="evidence" value="ECO:0007669"/>
    <property type="project" value="UniProtKB-UniRule"/>
</dbReference>
<evidence type="ECO:0000256" key="2">
    <source>
        <dbReference type="ARBA" id="ARBA00022491"/>
    </source>
</evidence>
<evidence type="ECO:0000256" key="1">
    <source>
        <dbReference type="ARBA" id="ARBA00010531"/>
    </source>
</evidence>
<dbReference type="OrthoDB" id="9803740at2"/>
<keyword evidence="9" id="KW-0820">tRNA-binding</keyword>
<dbReference type="RefSeq" id="WP_085544823.1">
    <property type="nucleotide sequence ID" value="NZ_FXBB01000019.1"/>
</dbReference>
<dbReference type="PROSITE" id="PS01199">
    <property type="entry name" value="RIBOSOMAL_L1"/>
    <property type="match status" value="1"/>
</dbReference>
<name>A0A1X7JZ64_9BACT</name>
<gene>
    <name evidence="9" type="primary">rplA</name>
    <name evidence="11" type="ORF">SAMN06275492_1197</name>
</gene>
<dbReference type="PANTHER" id="PTHR36427:SF3">
    <property type="entry name" value="LARGE RIBOSOMAL SUBUNIT PROTEIN UL1M"/>
    <property type="match status" value="1"/>
</dbReference>
<dbReference type="FunFam" id="3.40.50.790:FF:000001">
    <property type="entry name" value="50S ribosomal protein L1"/>
    <property type="match status" value="1"/>
</dbReference>
<dbReference type="GO" id="GO:0000049">
    <property type="term" value="F:tRNA binding"/>
    <property type="evidence" value="ECO:0007669"/>
    <property type="project" value="UniProtKB-KW"/>
</dbReference>
<dbReference type="InterPro" id="IPR023673">
    <property type="entry name" value="Ribosomal_uL1_CS"/>
</dbReference>
<reference evidence="12" key="1">
    <citation type="submission" date="2017-04" db="EMBL/GenBank/DDBJ databases">
        <authorList>
            <person name="Varghese N."/>
            <person name="Submissions S."/>
        </authorList>
    </citation>
    <scope>NUCLEOTIDE SEQUENCE [LARGE SCALE GENOMIC DNA]</scope>
    <source>
        <strain evidence="12">USBA 82</strain>
    </source>
</reference>
<keyword evidence="3 9" id="KW-0699">rRNA-binding</keyword>
<dbReference type="AlphaFoldDB" id="A0A1X7JZ64"/>
<dbReference type="GO" id="GO:0003735">
    <property type="term" value="F:structural constituent of ribosome"/>
    <property type="evidence" value="ECO:0007669"/>
    <property type="project" value="InterPro"/>
</dbReference>
<dbReference type="PIRSF" id="PIRSF002155">
    <property type="entry name" value="Ribosomal_L1"/>
    <property type="match status" value="1"/>
</dbReference>
<dbReference type="GO" id="GO:0015934">
    <property type="term" value="C:large ribosomal subunit"/>
    <property type="evidence" value="ECO:0007669"/>
    <property type="project" value="InterPro"/>
</dbReference>
<evidence type="ECO:0000256" key="10">
    <source>
        <dbReference type="RuleBase" id="RU000659"/>
    </source>
</evidence>
<dbReference type="HAMAP" id="MF_01318_B">
    <property type="entry name" value="Ribosomal_uL1_B"/>
    <property type="match status" value="1"/>
</dbReference>